<evidence type="ECO:0000313" key="5">
    <source>
        <dbReference type="Proteomes" id="UP001164746"/>
    </source>
</evidence>
<dbReference type="Proteomes" id="UP001164746">
    <property type="component" value="Chromosome 6"/>
</dbReference>
<feature type="region of interest" description="Disordered" evidence="2">
    <location>
        <begin position="244"/>
        <end position="269"/>
    </location>
</feature>
<feature type="domain" description="CCHC-type" evidence="3">
    <location>
        <begin position="233"/>
        <end position="248"/>
    </location>
</feature>
<keyword evidence="1" id="KW-0863">Zinc-finger</keyword>
<dbReference type="InterPro" id="IPR001878">
    <property type="entry name" value="Znf_CCHC"/>
</dbReference>
<protein>
    <recommendedName>
        <fullName evidence="3">CCHC-type domain-containing protein</fullName>
    </recommendedName>
</protein>
<sequence>MKDGKGHARSSNSTSPGLVDRLGALTVREKPAKMVKKDGQALNSKDLRYDGKTSWLAFRKKFEMCADYYKWTEIERLQRHVWSLTGKASDCNLHICHFGELFGTREVIETSKVKFRQSLQAPVAFDRRSSAPILPGVIDKDSGKHALTQRPKSLTAAMDTMKYFQHISQAMDGKKGRKPREEVSVNAVQESAAGTSMLERMDALTKAVEDLQRRQRSAPWEYRRPRQRMGNLCFNCGQEGHFKPDCPEPLKKTAGTNNNWKKRNGGKVT</sequence>
<dbReference type="SMART" id="SM00343">
    <property type="entry name" value="ZnF_C2HC"/>
    <property type="match status" value="1"/>
</dbReference>
<evidence type="ECO:0000313" key="4">
    <source>
        <dbReference type="EMBL" id="WAR07138.1"/>
    </source>
</evidence>
<feature type="compositionally biased region" description="Basic residues" evidence="2">
    <location>
        <begin position="260"/>
        <end position="269"/>
    </location>
</feature>
<dbReference type="EMBL" id="CP111017">
    <property type="protein sequence ID" value="WAR07138.1"/>
    <property type="molecule type" value="Genomic_DNA"/>
</dbReference>
<accession>A0ABY7EAV4</accession>
<keyword evidence="1" id="KW-0479">Metal-binding</keyword>
<name>A0ABY7EAV4_MYAAR</name>
<evidence type="ECO:0000259" key="3">
    <source>
        <dbReference type="PROSITE" id="PS50158"/>
    </source>
</evidence>
<dbReference type="SUPFAM" id="SSF57756">
    <property type="entry name" value="Retrovirus zinc finger-like domains"/>
    <property type="match status" value="1"/>
</dbReference>
<dbReference type="Pfam" id="PF00098">
    <property type="entry name" value="zf-CCHC"/>
    <property type="match status" value="1"/>
</dbReference>
<evidence type="ECO:0000256" key="2">
    <source>
        <dbReference type="SAM" id="MobiDB-lite"/>
    </source>
</evidence>
<reference evidence="4" key="1">
    <citation type="submission" date="2022-11" db="EMBL/GenBank/DDBJ databases">
        <title>Centuries of genome instability and evolution in soft-shell clam transmissible cancer (bioRxiv).</title>
        <authorList>
            <person name="Hart S.F.M."/>
            <person name="Yonemitsu M.A."/>
            <person name="Giersch R.M."/>
            <person name="Beal B.F."/>
            <person name="Arriagada G."/>
            <person name="Davis B.W."/>
            <person name="Ostrander E.A."/>
            <person name="Goff S.P."/>
            <person name="Metzger M.J."/>
        </authorList>
    </citation>
    <scope>NUCLEOTIDE SEQUENCE</scope>
    <source>
        <strain evidence="4">MELC-2E11</strain>
        <tissue evidence="4">Siphon/mantle</tissue>
    </source>
</reference>
<dbReference type="Gene3D" id="4.10.60.10">
    <property type="entry name" value="Zinc finger, CCHC-type"/>
    <property type="match status" value="1"/>
</dbReference>
<organism evidence="4 5">
    <name type="scientific">Mya arenaria</name>
    <name type="common">Soft-shell clam</name>
    <dbReference type="NCBI Taxonomy" id="6604"/>
    <lineage>
        <taxon>Eukaryota</taxon>
        <taxon>Metazoa</taxon>
        <taxon>Spiralia</taxon>
        <taxon>Lophotrochozoa</taxon>
        <taxon>Mollusca</taxon>
        <taxon>Bivalvia</taxon>
        <taxon>Autobranchia</taxon>
        <taxon>Heteroconchia</taxon>
        <taxon>Euheterodonta</taxon>
        <taxon>Imparidentia</taxon>
        <taxon>Neoheterodontei</taxon>
        <taxon>Myida</taxon>
        <taxon>Myoidea</taxon>
        <taxon>Myidae</taxon>
        <taxon>Mya</taxon>
    </lineage>
</organism>
<evidence type="ECO:0000256" key="1">
    <source>
        <dbReference type="PROSITE-ProRule" id="PRU00047"/>
    </source>
</evidence>
<dbReference type="InterPro" id="IPR036875">
    <property type="entry name" value="Znf_CCHC_sf"/>
</dbReference>
<gene>
    <name evidence="4" type="ORF">MAR_017096</name>
</gene>
<keyword evidence="5" id="KW-1185">Reference proteome</keyword>
<proteinExistence type="predicted"/>
<dbReference type="PROSITE" id="PS50158">
    <property type="entry name" value="ZF_CCHC"/>
    <property type="match status" value="1"/>
</dbReference>
<keyword evidence="1" id="KW-0862">Zinc</keyword>